<gene>
    <name evidence="1" type="ORF">PoB_007402100</name>
</gene>
<reference evidence="1 2" key="1">
    <citation type="journal article" date="2021" name="Elife">
        <title>Chloroplast acquisition without the gene transfer in kleptoplastic sea slugs, Plakobranchus ocellatus.</title>
        <authorList>
            <person name="Maeda T."/>
            <person name="Takahashi S."/>
            <person name="Yoshida T."/>
            <person name="Shimamura S."/>
            <person name="Takaki Y."/>
            <person name="Nagai Y."/>
            <person name="Toyoda A."/>
            <person name="Suzuki Y."/>
            <person name="Arimoto A."/>
            <person name="Ishii H."/>
            <person name="Satoh N."/>
            <person name="Nishiyama T."/>
            <person name="Hasebe M."/>
            <person name="Maruyama T."/>
            <person name="Minagawa J."/>
            <person name="Obokata J."/>
            <person name="Shigenobu S."/>
        </authorList>
    </citation>
    <scope>NUCLEOTIDE SEQUENCE [LARGE SCALE GENOMIC DNA]</scope>
</reference>
<comment type="caution">
    <text evidence="1">The sequence shown here is derived from an EMBL/GenBank/DDBJ whole genome shotgun (WGS) entry which is preliminary data.</text>
</comment>
<protein>
    <recommendedName>
        <fullName evidence="3">Helicase C-terminal domain-containing protein</fullName>
    </recommendedName>
</protein>
<evidence type="ECO:0008006" key="3">
    <source>
        <dbReference type="Google" id="ProtNLM"/>
    </source>
</evidence>
<organism evidence="1 2">
    <name type="scientific">Plakobranchus ocellatus</name>
    <dbReference type="NCBI Taxonomy" id="259542"/>
    <lineage>
        <taxon>Eukaryota</taxon>
        <taxon>Metazoa</taxon>
        <taxon>Spiralia</taxon>
        <taxon>Lophotrochozoa</taxon>
        <taxon>Mollusca</taxon>
        <taxon>Gastropoda</taxon>
        <taxon>Heterobranchia</taxon>
        <taxon>Euthyneura</taxon>
        <taxon>Panpulmonata</taxon>
        <taxon>Sacoglossa</taxon>
        <taxon>Placobranchoidea</taxon>
        <taxon>Plakobranchidae</taxon>
        <taxon>Plakobranchus</taxon>
    </lineage>
</organism>
<dbReference type="AlphaFoldDB" id="A0AAV4DUE1"/>
<name>A0AAV4DUE1_9GAST</name>
<dbReference type="Proteomes" id="UP000735302">
    <property type="component" value="Unassembled WGS sequence"/>
</dbReference>
<dbReference type="EMBL" id="BLXT01008339">
    <property type="protein sequence ID" value="GFO47516.1"/>
    <property type="molecule type" value="Genomic_DNA"/>
</dbReference>
<proteinExistence type="predicted"/>
<sequence length="84" mass="9948">MVAIRWCVQSYIKWSFRLLCNSYLPQHCRQLYGNDIRCFVEENRPERESNIVLTGAEADLVLVTTDIRARGQPFRNIPSLYYSY</sequence>
<evidence type="ECO:0000313" key="2">
    <source>
        <dbReference type="Proteomes" id="UP000735302"/>
    </source>
</evidence>
<evidence type="ECO:0000313" key="1">
    <source>
        <dbReference type="EMBL" id="GFO47516.1"/>
    </source>
</evidence>
<accession>A0AAV4DUE1</accession>
<keyword evidence="2" id="KW-1185">Reference proteome</keyword>